<dbReference type="PANTHER" id="PTHR36698:SF2">
    <property type="entry name" value="MCE_MLAD DOMAIN-CONTAINING PROTEIN"/>
    <property type="match status" value="1"/>
</dbReference>
<dbReference type="eggNOG" id="COG1463">
    <property type="taxonomic scope" value="Bacteria"/>
</dbReference>
<dbReference type="Proteomes" id="UP000000647">
    <property type="component" value="Chromosome"/>
</dbReference>
<evidence type="ECO:0000256" key="1">
    <source>
        <dbReference type="SAM" id="Phobius"/>
    </source>
</evidence>
<feature type="domain" description="Mce/MlaD" evidence="2">
    <location>
        <begin position="42"/>
        <end position="117"/>
    </location>
</feature>
<dbReference type="STRING" id="349124.Hhal_1841"/>
<protein>
    <submittedName>
        <fullName evidence="3">Mammalian cell entry related domain protein</fullName>
    </submittedName>
</protein>
<evidence type="ECO:0000313" key="4">
    <source>
        <dbReference type="Proteomes" id="UP000000647"/>
    </source>
</evidence>
<dbReference type="Pfam" id="PF02470">
    <property type="entry name" value="MlaD"/>
    <property type="match status" value="1"/>
</dbReference>
<gene>
    <name evidence="3" type="ordered locus">Hhal_1841</name>
</gene>
<evidence type="ECO:0000259" key="2">
    <source>
        <dbReference type="Pfam" id="PF02470"/>
    </source>
</evidence>
<proteinExistence type="predicted"/>
<keyword evidence="1" id="KW-0812">Transmembrane</keyword>
<accession>A1WY43</accession>
<name>A1WY43_HALHL</name>
<organism evidence="3 4">
    <name type="scientific">Halorhodospira halophila (strain DSM 244 / SL1)</name>
    <name type="common">Ectothiorhodospira halophila (strain DSM 244 / SL1)</name>
    <dbReference type="NCBI Taxonomy" id="349124"/>
    <lineage>
        <taxon>Bacteria</taxon>
        <taxon>Pseudomonadati</taxon>
        <taxon>Pseudomonadota</taxon>
        <taxon>Gammaproteobacteria</taxon>
        <taxon>Chromatiales</taxon>
        <taxon>Ectothiorhodospiraceae</taxon>
        <taxon>Halorhodospira</taxon>
    </lineage>
</organism>
<evidence type="ECO:0000313" key="3">
    <source>
        <dbReference type="EMBL" id="ABM62605.1"/>
    </source>
</evidence>
<sequence>METRARHFWIGLATLAMILGGILFGVWLTDSDLYGERQRFEIVFDEDVGGLSPRSPVKFNGINVGEIDHLGLDPDNPGRVIARITVSGETPVRTDTRAQIGSSSLFAGGAHIRLKPGDPDAPPLEPPEQGLARIETESSPMARLREDSDQLLAGINNLVETANQLLSAENLDTLTATLNHLEQTTGAVAARRDDLGRGITALADGGEQAERTLQEAQQLVKEVRGLLDGPGREILHSTARATEALEGSSREAQELFRDNREAVERGLQSLQDLEPLSEELQRTLGDLRSLLRRLGQDPGGQLLRREQMEEYQP</sequence>
<dbReference type="InterPro" id="IPR003399">
    <property type="entry name" value="Mce/MlaD"/>
</dbReference>
<keyword evidence="4" id="KW-1185">Reference proteome</keyword>
<dbReference type="AlphaFoldDB" id="A1WY43"/>
<dbReference type="RefSeq" id="WP_011814627.1">
    <property type="nucleotide sequence ID" value="NC_008789.1"/>
</dbReference>
<feature type="transmembrane region" description="Helical" evidence="1">
    <location>
        <begin position="7"/>
        <end position="28"/>
    </location>
</feature>
<keyword evidence="1" id="KW-1133">Transmembrane helix</keyword>
<dbReference type="HOGENOM" id="CLU_013850_1_2_6"/>
<dbReference type="OrthoDB" id="9806984at2"/>
<reference evidence="3 4" key="2">
    <citation type="journal article" date="2013" name="Stand. Genomic Sci.">
        <title>Complete genome sequence of Halorhodospira halophila SL1.</title>
        <authorList>
            <person name="Challacombe J.F."/>
            <person name="Majid S."/>
            <person name="Deole R."/>
            <person name="Brettin T.S."/>
            <person name="Bruce D."/>
            <person name="Delano S.F."/>
            <person name="Detter J.C."/>
            <person name="Gleasner C.D."/>
            <person name="Han C.S."/>
            <person name="Misra M."/>
            <person name="Reitenga K.G."/>
            <person name="Mikhailova N."/>
            <person name="Woyke T."/>
            <person name="Pitluck S."/>
            <person name="Nolan M."/>
            <person name="Land M.L."/>
            <person name="Saunders E."/>
            <person name="Tapia R."/>
            <person name="Lapidus A."/>
            <person name="Ivanova N."/>
            <person name="Hoff W.D."/>
        </authorList>
    </citation>
    <scope>NUCLEOTIDE SEQUENCE [LARGE SCALE GENOMIC DNA]</scope>
    <source>
        <strain evidence="4">DSM 244 / SL1</strain>
    </source>
</reference>
<dbReference type="EMBL" id="CP000544">
    <property type="protein sequence ID" value="ABM62605.1"/>
    <property type="molecule type" value="Genomic_DNA"/>
</dbReference>
<keyword evidence="1" id="KW-0472">Membrane</keyword>
<reference evidence="4" key="1">
    <citation type="submission" date="2006-12" db="EMBL/GenBank/DDBJ databases">
        <title>Complete sequence of Halorhodospira halophila SL1.</title>
        <authorList>
            <consortium name="US DOE Joint Genome Institute"/>
            <person name="Copeland A."/>
            <person name="Lucas S."/>
            <person name="Lapidus A."/>
            <person name="Barry K."/>
            <person name="Detter J.C."/>
            <person name="Glavina del Rio T."/>
            <person name="Hammon N."/>
            <person name="Israni S."/>
            <person name="Dalin E."/>
            <person name="Tice H."/>
            <person name="Pitluck S."/>
            <person name="Saunders E."/>
            <person name="Brettin T."/>
            <person name="Bruce D."/>
            <person name="Han C."/>
            <person name="Tapia R."/>
            <person name="Schmutz J."/>
            <person name="Larimer F."/>
            <person name="Land M."/>
            <person name="Hauser L."/>
            <person name="Kyrpides N."/>
            <person name="Mikhailova N."/>
            <person name="Hoff W."/>
            <person name="Richardson P."/>
        </authorList>
    </citation>
    <scope>NUCLEOTIDE SEQUENCE [LARGE SCALE GENOMIC DNA]</scope>
    <source>
        <strain evidence="4">DSM 244 / SL1</strain>
    </source>
</reference>
<dbReference type="PANTHER" id="PTHR36698">
    <property type="entry name" value="BLL5892 PROTEIN"/>
    <property type="match status" value="1"/>
</dbReference>
<dbReference type="KEGG" id="hha:Hhal_1841"/>